<accession>S6AKX0</accession>
<dbReference type="RefSeq" id="WP_016493482.1">
    <property type="nucleotide sequence ID" value="NC_021499.1"/>
</dbReference>
<name>S6AKX0_METRE</name>
<keyword evidence="2" id="KW-1185">Reference proteome</keyword>
<organism evidence="1 2">
    <name type="scientific">Metapseudomonas resinovorans NBRC 106553</name>
    <dbReference type="NCBI Taxonomy" id="1245471"/>
    <lineage>
        <taxon>Bacteria</taxon>
        <taxon>Pseudomonadati</taxon>
        <taxon>Pseudomonadota</taxon>
        <taxon>Gammaproteobacteria</taxon>
        <taxon>Pseudomonadales</taxon>
        <taxon>Pseudomonadaceae</taxon>
        <taxon>Metapseudomonas</taxon>
    </lineage>
</organism>
<sequence length="298" mass="33484">MKLAVAIIHGIGNQQDAQDAEGQHAFAQGLIHGLRRRLGVEAENIAFQSLYWASVLDKRELAYLERLEREPVRWRWMRRLVTLFLGDASGYRKVSQAYDTTYEQVHQSVRHGLNALRAKVGPDTPLVVLAHSLGGHIISNYVWDQQKLNATPSCPLDPFLAMETLVGLVTFGCNIPLFTFAYDPVQPIRFPGHCLDERMSQAARWLNVYAPADLLGYPLRPVQGYASVVHEDRPMAVGSWFRRHTPLSHLEYWHDSGFQDYLARHLRELLRACGGRSLAAVEAQPGLPSNLGVHSSTA</sequence>
<dbReference type="EMBL" id="AP013068">
    <property type="protein sequence ID" value="BAN49340.1"/>
    <property type="molecule type" value="Genomic_DNA"/>
</dbReference>
<reference evidence="1 2" key="1">
    <citation type="journal article" date="2013" name="Genome Announc.">
        <title>Complete Genome Sequence of the Carbazole Degrader Pseudomonas resinovorans Strain CA10 (NBRC 106553).</title>
        <authorList>
            <person name="Shintani M."/>
            <person name="Hosoyama A."/>
            <person name="Ohji S."/>
            <person name="Tsuchikane K."/>
            <person name="Takarada H."/>
            <person name="Yamazoe A."/>
            <person name="Fujita N."/>
            <person name="Nojiri H."/>
        </authorList>
    </citation>
    <scope>NUCLEOTIDE SEQUENCE [LARGE SCALE GENOMIC DNA]</scope>
    <source>
        <strain evidence="1 2">NBRC 106553</strain>
    </source>
</reference>
<dbReference type="AlphaFoldDB" id="S6AKX0"/>
<dbReference type="SUPFAM" id="SSF53474">
    <property type="entry name" value="alpha/beta-Hydrolases"/>
    <property type="match status" value="1"/>
</dbReference>
<dbReference type="OrthoDB" id="70513at2"/>
<evidence type="ECO:0000313" key="1">
    <source>
        <dbReference type="EMBL" id="BAN49340.1"/>
    </source>
</evidence>
<dbReference type="HOGENOM" id="CLU_972025_0_0_6"/>
<dbReference type="eggNOG" id="ENOG5031SU3">
    <property type="taxonomic scope" value="Bacteria"/>
</dbReference>
<dbReference type="KEGG" id="pre:PCA10_36080"/>
<protein>
    <recommendedName>
        <fullName evidence="3">AB hydrolase-1 domain-containing protein</fullName>
    </recommendedName>
</protein>
<evidence type="ECO:0008006" key="3">
    <source>
        <dbReference type="Google" id="ProtNLM"/>
    </source>
</evidence>
<gene>
    <name evidence="1" type="ORF">PCA10_36080</name>
</gene>
<dbReference type="STRING" id="1245471.PCA10_36080"/>
<evidence type="ECO:0000313" key="2">
    <source>
        <dbReference type="Proteomes" id="UP000015503"/>
    </source>
</evidence>
<proteinExistence type="predicted"/>
<dbReference type="PATRIC" id="fig|1245471.3.peg.3643"/>
<dbReference type="InterPro" id="IPR029058">
    <property type="entry name" value="AB_hydrolase_fold"/>
</dbReference>
<dbReference type="Proteomes" id="UP000015503">
    <property type="component" value="Chromosome"/>
</dbReference>